<dbReference type="InterPro" id="IPR029063">
    <property type="entry name" value="SAM-dependent_MTases_sf"/>
</dbReference>
<evidence type="ECO:0000259" key="1">
    <source>
        <dbReference type="Pfam" id="PF13649"/>
    </source>
</evidence>
<proteinExistence type="predicted"/>
<dbReference type="PANTHER" id="PTHR43591">
    <property type="entry name" value="METHYLTRANSFERASE"/>
    <property type="match status" value="1"/>
</dbReference>
<sequence length="260" mass="29110">MAELLDLDALLLEAHFRNIFDWTKSQSTDLRTIVDLGAGTGTGTFGLARMFPSATVAAVDQSESMLELLREKAERRQLSRRVSTIRADLDEQWPELGEVDLMWAATSMHHFNHPAEIFAKIRNSLSPGGVLVIVEMEELPRYLPVDLGFGTPGFEERCHLATDRQGFNPHPDWTAELDTAGYTAVTHHKFGYCQSNDQKLLARAAKLSLARLREHLADGLPTEDTSTLDQLLDPDSGRALEHRNDLVMRGSHNVWAARPR</sequence>
<protein>
    <submittedName>
        <fullName evidence="2">Class I SAM-dependent methyltransferase</fullName>
    </submittedName>
</protein>
<name>A0ABP9TJ50_9MICC</name>
<reference evidence="3" key="1">
    <citation type="journal article" date="2019" name="Int. J. Syst. Evol. Microbiol.">
        <title>The Global Catalogue of Microorganisms (GCM) 10K type strain sequencing project: providing services to taxonomists for standard genome sequencing and annotation.</title>
        <authorList>
            <consortium name="The Broad Institute Genomics Platform"/>
            <consortium name="The Broad Institute Genome Sequencing Center for Infectious Disease"/>
            <person name="Wu L."/>
            <person name="Ma J."/>
        </authorList>
    </citation>
    <scope>NUCLEOTIDE SEQUENCE [LARGE SCALE GENOMIC DNA]</scope>
    <source>
        <strain evidence="3">JCM 18952</strain>
    </source>
</reference>
<feature type="domain" description="Methyltransferase" evidence="1">
    <location>
        <begin position="33"/>
        <end position="129"/>
    </location>
</feature>
<dbReference type="InterPro" id="IPR041698">
    <property type="entry name" value="Methyltransf_25"/>
</dbReference>
<dbReference type="PANTHER" id="PTHR43591:SF97">
    <property type="entry name" value="CLASS I SAM-DEPENDENT METHYLTRANSFERASE"/>
    <property type="match status" value="1"/>
</dbReference>
<accession>A0ABP9TJ50</accession>
<dbReference type="Proteomes" id="UP001501257">
    <property type="component" value="Unassembled WGS sequence"/>
</dbReference>
<keyword evidence="2" id="KW-0808">Transferase</keyword>
<dbReference type="CDD" id="cd02440">
    <property type="entry name" value="AdoMet_MTases"/>
    <property type="match status" value="1"/>
</dbReference>
<comment type="caution">
    <text evidence="2">The sequence shown here is derived from an EMBL/GenBank/DDBJ whole genome shotgun (WGS) entry which is preliminary data.</text>
</comment>
<dbReference type="Pfam" id="PF13649">
    <property type="entry name" value="Methyltransf_25"/>
    <property type="match status" value="1"/>
</dbReference>
<gene>
    <name evidence="2" type="ORF">GCM10025778_09530</name>
</gene>
<dbReference type="SUPFAM" id="SSF53335">
    <property type="entry name" value="S-adenosyl-L-methionine-dependent methyltransferases"/>
    <property type="match status" value="1"/>
</dbReference>
<dbReference type="GO" id="GO:0032259">
    <property type="term" value="P:methylation"/>
    <property type="evidence" value="ECO:0007669"/>
    <property type="project" value="UniProtKB-KW"/>
</dbReference>
<dbReference type="Gene3D" id="3.40.50.150">
    <property type="entry name" value="Vaccinia Virus protein VP39"/>
    <property type="match status" value="1"/>
</dbReference>
<dbReference type="EMBL" id="BAABLK010000021">
    <property type="protein sequence ID" value="GAA5226421.1"/>
    <property type="molecule type" value="Genomic_DNA"/>
</dbReference>
<keyword evidence="2" id="KW-0489">Methyltransferase</keyword>
<evidence type="ECO:0000313" key="2">
    <source>
        <dbReference type="EMBL" id="GAA5226421.1"/>
    </source>
</evidence>
<organism evidence="2 3">
    <name type="scientific">Paeniglutamicibacter antarcticus</name>
    <dbReference type="NCBI Taxonomy" id="494023"/>
    <lineage>
        <taxon>Bacteria</taxon>
        <taxon>Bacillati</taxon>
        <taxon>Actinomycetota</taxon>
        <taxon>Actinomycetes</taxon>
        <taxon>Micrococcales</taxon>
        <taxon>Micrococcaceae</taxon>
        <taxon>Paeniglutamicibacter</taxon>
    </lineage>
</organism>
<keyword evidence="3" id="KW-1185">Reference proteome</keyword>
<dbReference type="GO" id="GO:0008168">
    <property type="term" value="F:methyltransferase activity"/>
    <property type="evidence" value="ECO:0007669"/>
    <property type="project" value="UniProtKB-KW"/>
</dbReference>
<evidence type="ECO:0000313" key="3">
    <source>
        <dbReference type="Proteomes" id="UP001501257"/>
    </source>
</evidence>